<reference evidence="1" key="1">
    <citation type="submission" date="2014-11" db="EMBL/GenBank/DDBJ databases">
        <authorList>
            <person name="Geib S."/>
        </authorList>
    </citation>
    <scope>NUCLEOTIDE SEQUENCE</scope>
</reference>
<evidence type="ECO:0000313" key="1">
    <source>
        <dbReference type="EMBL" id="JAC96785.1"/>
    </source>
</evidence>
<gene>
    <name evidence="1" type="primary">unc-104</name>
    <name evidence="1" type="ORF">g.11697</name>
</gene>
<organism evidence="1">
    <name type="scientific">Zeugodacus cucurbitae</name>
    <name type="common">Melon fruit fly</name>
    <name type="synonym">Bactrocera cucurbitae</name>
    <dbReference type="NCBI Taxonomy" id="28588"/>
    <lineage>
        <taxon>Eukaryota</taxon>
        <taxon>Metazoa</taxon>
        <taxon>Ecdysozoa</taxon>
        <taxon>Arthropoda</taxon>
        <taxon>Hexapoda</taxon>
        <taxon>Insecta</taxon>
        <taxon>Pterygota</taxon>
        <taxon>Neoptera</taxon>
        <taxon>Endopterygota</taxon>
        <taxon>Diptera</taxon>
        <taxon>Brachycera</taxon>
        <taxon>Muscomorpha</taxon>
        <taxon>Tephritoidea</taxon>
        <taxon>Tephritidae</taxon>
        <taxon>Zeugodacus</taxon>
        <taxon>Zeugodacus</taxon>
    </lineage>
</organism>
<accession>A0A0A1WDR2</accession>
<reference evidence="1" key="2">
    <citation type="journal article" date="2015" name="Gigascience">
        <title>Reconstructing a comprehensive transcriptome assembly of a white-pupal translocated strain of the pest fruit fly Bactrocera cucurbitae.</title>
        <authorList>
            <person name="Sim S.B."/>
            <person name="Calla B."/>
            <person name="Hall B."/>
            <person name="DeRego T."/>
            <person name="Geib S.M."/>
        </authorList>
    </citation>
    <scope>NUCLEOTIDE SEQUENCE</scope>
</reference>
<proteinExistence type="predicted"/>
<dbReference type="EMBL" id="GBXI01017506">
    <property type="protein sequence ID" value="JAC96785.1"/>
    <property type="molecule type" value="Transcribed_RNA"/>
</dbReference>
<feature type="non-terminal residue" evidence="1">
    <location>
        <position position="1"/>
    </location>
</feature>
<dbReference type="AlphaFoldDB" id="A0A0A1WDR2"/>
<protein>
    <submittedName>
        <fullName evidence="1">Kinesin-like protein unc-104</fullName>
    </submittedName>
</protein>
<name>A0A0A1WDR2_ZEUCU</name>
<sequence length="103" mass="12385">NNAFNKPEREDIARRHLGGINTSTSVGHAMPQRTWIQMRVHRRQRLDLMYERYHNEAKFFSNSLDNNMEKMTGSYTIFHHFHWFRVVDDCSSNSEIFYIKMTS</sequence>